<protein>
    <submittedName>
        <fullName evidence="1">Uncharacterized protein</fullName>
    </submittedName>
</protein>
<sequence length="60" mass="6670">MGFTGSCGAGWPDLTLVEAACPWPQLLGSFWPQLLGSFWSWPQLLRSFWPQLLSSCVSQP</sequence>
<proteinExistence type="predicted"/>
<dbReference type="Proteomes" id="UP000485058">
    <property type="component" value="Unassembled WGS sequence"/>
</dbReference>
<gene>
    <name evidence="1" type="ORF">HaLaN_28267</name>
</gene>
<reference evidence="1 2" key="1">
    <citation type="submission" date="2020-02" db="EMBL/GenBank/DDBJ databases">
        <title>Draft genome sequence of Haematococcus lacustris strain NIES-144.</title>
        <authorList>
            <person name="Morimoto D."/>
            <person name="Nakagawa S."/>
            <person name="Yoshida T."/>
            <person name="Sawayama S."/>
        </authorList>
    </citation>
    <scope>NUCLEOTIDE SEQUENCE [LARGE SCALE GENOMIC DNA]</scope>
    <source>
        <strain evidence="1 2">NIES-144</strain>
    </source>
</reference>
<dbReference type="AlphaFoldDB" id="A0A6A0AAH3"/>
<comment type="caution">
    <text evidence="1">The sequence shown here is derived from an EMBL/GenBank/DDBJ whole genome shotgun (WGS) entry which is preliminary data.</text>
</comment>
<evidence type="ECO:0000313" key="1">
    <source>
        <dbReference type="EMBL" id="GFH29582.1"/>
    </source>
</evidence>
<name>A0A6A0AAH3_HAELA</name>
<evidence type="ECO:0000313" key="2">
    <source>
        <dbReference type="Proteomes" id="UP000485058"/>
    </source>
</evidence>
<dbReference type="EMBL" id="BLLF01004424">
    <property type="protein sequence ID" value="GFH29582.1"/>
    <property type="molecule type" value="Genomic_DNA"/>
</dbReference>
<keyword evidence="2" id="KW-1185">Reference proteome</keyword>
<accession>A0A6A0AAH3</accession>
<organism evidence="1 2">
    <name type="scientific">Haematococcus lacustris</name>
    <name type="common">Green alga</name>
    <name type="synonym">Haematococcus pluvialis</name>
    <dbReference type="NCBI Taxonomy" id="44745"/>
    <lineage>
        <taxon>Eukaryota</taxon>
        <taxon>Viridiplantae</taxon>
        <taxon>Chlorophyta</taxon>
        <taxon>core chlorophytes</taxon>
        <taxon>Chlorophyceae</taxon>
        <taxon>CS clade</taxon>
        <taxon>Chlamydomonadales</taxon>
        <taxon>Haematococcaceae</taxon>
        <taxon>Haematococcus</taxon>
    </lineage>
</organism>